<organism evidence="1 2">
    <name type="scientific">Hypoxylon rubiginosum</name>
    <dbReference type="NCBI Taxonomy" id="110542"/>
    <lineage>
        <taxon>Eukaryota</taxon>
        <taxon>Fungi</taxon>
        <taxon>Dikarya</taxon>
        <taxon>Ascomycota</taxon>
        <taxon>Pezizomycotina</taxon>
        <taxon>Sordariomycetes</taxon>
        <taxon>Xylariomycetidae</taxon>
        <taxon>Xylariales</taxon>
        <taxon>Hypoxylaceae</taxon>
        <taxon>Hypoxylon</taxon>
    </lineage>
</organism>
<evidence type="ECO:0000313" key="1">
    <source>
        <dbReference type="EMBL" id="KAI6089720.1"/>
    </source>
</evidence>
<protein>
    <submittedName>
        <fullName evidence="1">Uncharacterized protein</fullName>
    </submittedName>
</protein>
<comment type="caution">
    <text evidence="1">The sequence shown here is derived from an EMBL/GenBank/DDBJ whole genome shotgun (WGS) entry which is preliminary data.</text>
</comment>
<proteinExistence type="predicted"/>
<dbReference type="EMBL" id="MU394294">
    <property type="protein sequence ID" value="KAI6089720.1"/>
    <property type="molecule type" value="Genomic_DNA"/>
</dbReference>
<name>A0ACC0DB36_9PEZI</name>
<evidence type="ECO:0000313" key="2">
    <source>
        <dbReference type="Proteomes" id="UP001497680"/>
    </source>
</evidence>
<gene>
    <name evidence="1" type="ORF">F4821DRAFT_256723</name>
</gene>
<sequence length="328" mass="37250">MLWETRGEETEHGKRNYRLLLQHPHSFHISKAITRGLKTERPIIVSLAMSHIYEYATENVGLCGVYEPDEFFGLAKDSYDWSKHITNTAFWAFTYRAFHARALFLSTTSDPEKRKAKQPLVQALDDFKEAFFEYYPVKPEELDEEVGVTGLANQEEIERVEDELYLNKSFREKYFPPHLTSPASEGDGTDKLFTKFKRLRANYSQPPPDSSELDLSKVPDHELFFYDTQCKSTHQDVFKNAPTSSKSDSAAASNDKALGPVESKRSYDAFSEYRESGADADDEEPEEGREAQEAEAEAQEADDEDDAMGGIGGPEEIPDVKKLKISDD</sequence>
<keyword evidence="2" id="KW-1185">Reference proteome</keyword>
<reference evidence="1 2" key="1">
    <citation type="journal article" date="2022" name="New Phytol.">
        <title>Ecological generalism drives hyperdiversity of secondary metabolite gene clusters in xylarialean endophytes.</title>
        <authorList>
            <person name="Franco M.E.E."/>
            <person name="Wisecaver J.H."/>
            <person name="Arnold A.E."/>
            <person name="Ju Y.M."/>
            <person name="Slot J.C."/>
            <person name="Ahrendt S."/>
            <person name="Moore L.P."/>
            <person name="Eastman K.E."/>
            <person name="Scott K."/>
            <person name="Konkel Z."/>
            <person name="Mondo S.J."/>
            <person name="Kuo A."/>
            <person name="Hayes R.D."/>
            <person name="Haridas S."/>
            <person name="Andreopoulos B."/>
            <person name="Riley R."/>
            <person name="LaButti K."/>
            <person name="Pangilinan J."/>
            <person name="Lipzen A."/>
            <person name="Amirebrahimi M."/>
            <person name="Yan J."/>
            <person name="Adam C."/>
            <person name="Keymanesh K."/>
            <person name="Ng V."/>
            <person name="Louie K."/>
            <person name="Northen T."/>
            <person name="Drula E."/>
            <person name="Henrissat B."/>
            <person name="Hsieh H.M."/>
            <person name="Youens-Clark K."/>
            <person name="Lutzoni F."/>
            <person name="Miadlikowska J."/>
            <person name="Eastwood D.C."/>
            <person name="Hamelin R.C."/>
            <person name="Grigoriev I.V."/>
            <person name="U'Ren J.M."/>
        </authorList>
    </citation>
    <scope>NUCLEOTIDE SEQUENCE [LARGE SCALE GENOMIC DNA]</scope>
    <source>
        <strain evidence="1 2">ER1909</strain>
    </source>
</reference>
<dbReference type="Proteomes" id="UP001497680">
    <property type="component" value="Unassembled WGS sequence"/>
</dbReference>
<accession>A0ACC0DB36</accession>